<comment type="caution">
    <text evidence="2">The sequence shown here is derived from an EMBL/GenBank/DDBJ whole genome shotgun (WGS) entry which is preliminary data.</text>
</comment>
<proteinExistence type="predicted"/>
<feature type="transmembrane region" description="Helical" evidence="1">
    <location>
        <begin position="29"/>
        <end position="50"/>
    </location>
</feature>
<organism evidence="2 3">
    <name type="scientific">Halobacillus seohaensis</name>
    <dbReference type="NCBI Taxonomy" id="447421"/>
    <lineage>
        <taxon>Bacteria</taxon>
        <taxon>Bacillati</taxon>
        <taxon>Bacillota</taxon>
        <taxon>Bacilli</taxon>
        <taxon>Bacillales</taxon>
        <taxon>Bacillaceae</taxon>
        <taxon>Halobacillus</taxon>
    </lineage>
</organism>
<evidence type="ECO:0000313" key="3">
    <source>
        <dbReference type="Proteomes" id="UP001596410"/>
    </source>
</evidence>
<feature type="transmembrane region" description="Helical" evidence="1">
    <location>
        <begin position="296"/>
        <end position="317"/>
    </location>
</feature>
<evidence type="ECO:0008006" key="4">
    <source>
        <dbReference type="Google" id="ProtNLM"/>
    </source>
</evidence>
<accession>A0ABW2EIB8</accession>
<feature type="transmembrane region" description="Helical" evidence="1">
    <location>
        <begin position="157"/>
        <end position="173"/>
    </location>
</feature>
<keyword evidence="1" id="KW-0472">Membrane</keyword>
<gene>
    <name evidence="2" type="ORF">ACFQIC_08535</name>
</gene>
<feature type="transmembrane region" description="Helical" evidence="1">
    <location>
        <begin position="247"/>
        <end position="266"/>
    </location>
</feature>
<feature type="transmembrane region" description="Helical" evidence="1">
    <location>
        <begin position="337"/>
        <end position="356"/>
    </location>
</feature>
<sequence length="370" mass="41805">MNKSPILAFFLAFIPGFGHMYLGRAVRGVLYPLSFFGLLGLCFLLVLFHVTGNGLVIIFLAGAAFIWIVNMIDIMITLSLRSKQSGSEQNSASLTAAVQSRSEEQNERFFTILVSFIPGVGHFQMGLKQRGLTFLTVYLGAGTMIFFVAVLTNQSGFLVFLPALLVIWIYALFDAIHLLNKKQAGEHVEDRPLMDDLRELRLKGEKNRVLTTVLAVFPGAGHLYLGLQKRGLQLMLGFLTAIYVLDVLRLSVFLFLIPVIWFFSFFDALQESSKFQEEGVAEDRPIIKNLPEQKRLIGSVLILLGLYYVIDSVLFPLFADEMRRVFNVDLWNYYQRYFQITIVSIVLIGSGIYLITTKKSKNKTHSPSNY</sequence>
<keyword evidence="3" id="KW-1185">Reference proteome</keyword>
<feature type="transmembrane region" description="Helical" evidence="1">
    <location>
        <begin position="6"/>
        <end position="22"/>
    </location>
</feature>
<keyword evidence="1" id="KW-1133">Transmembrane helix</keyword>
<dbReference type="EMBL" id="JBHSZV010000020">
    <property type="protein sequence ID" value="MFC7061903.1"/>
    <property type="molecule type" value="Genomic_DNA"/>
</dbReference>
<dbReference type="Proteomes" id="UP001596410">
    <property type="component" value="Unassembled WGS sequence"/>
</dbReference>
<dbReference type="RefSeq" id="WP_204709891.1">
    <property type="nucleotide sequence ID" value="NZ_JBHSZV010000020.1"/>
</dbReference>
<protein>
    <recommendedName>
        <fullName evidence="4">Multi-TM2 domain-containing protein</fullName>
    </recommendedName>
</protein>
<keyword evidence="1" id="KW-0812">Transmembrane</keyword>
<feature type="transmembrane region" description="Helical" evidence="1">
    <location>
        <begin position="209"/>
        <end position="227"/>
    </location>
</feature>
<reference evidence="3" key="1">
    <citation type="journal article" date="2019" name="Int. J. Syst. Evol. Microbiol.">
        <title>The Global Catalogue of Microorganisms (GCM) 10K type strain sequencing project: providing services to taxonomists for standard genome sequencing and annotation.</title>
        <authorList>
            <consortium name="The Broad Institute Genomics Platform"/>
            <consortium name="The Broad Institute Genome Sequencing Center for Infectious Disease"/>
            <person name="Wu L."/>
            <person name="Ma J."/>
        </authorList>
    </citation>
    <scope>NUCLEOTIDE SEQUENCE [LARGE SCALE GENOMIC DNA]</scope>
    <source>
        <strain evidence="3">CGMCC 4.1621</strain>
    </source>
</reference>
<evidence type="ECO:0000313" key="2">
    <source>
        <dbReference type="EMBL" id="MFC7061903.1"/>
    </source>
</evidence>
<name>A0ABW2EIB8_9BACI</name>
<evidence type="ECO:0000256" key="1">
    <source>
        <dbReference type="SAM" id="Phobius"/>
    </source>
</evidence>
<feature type="transmembrane region" description="Helical" evidence="1">
    <location>
        <begin position="56"/>
        <end position="80"/>
    </location>
</feature>
<feature type="transmembrane region" description="Helical" evidence="1">
    <location>
        <begin position="132"/>
        <end position="151"/>
    </location>
</feature>